<dbReference type="EMBL" id="RCZM01000004">
    <property type="protein sequence ID" value="TPG16298.1"/>
    <property type="molecule type" value="Genomic_DNA"/>
</dbReference>
<dbReference type="SUPFAM" id="SSF56112">
    <property type="entry name" value="Protein kinase-like (PK-like)"/>
    <property type="match status" value="1"/>
</dbReference>
<dbReference type="InterPro" id="IPR011009">
    <property type="entry name" value="Kinase-like_dom_sf"/>
</dbReference>
<dbReference type="AlphaFoldDB" id="A0A502CTT0"/>
<gene>
    <name evidence="2" type="ORF">EAH86_13980</name>
</gene>
<organism evidence="2 3">
    <name type="scientific">Pedococcus bigeumensis</name>
    <dbReference type="NCBI Taxonomy" id="433644"/>
    <lineage>
        <taxon>Bacteria</taxon>
        <taxon>Bacillati</taxon>
        <taxon>Actinomycetota</taxon>
        <taxon>Actinomycetes</taxon>
        <taxon>Micrococcales</taxon>
        <taxon>Intrasporangiaceae</taxon>
        <taxon>Pedococcus</taxon>
    </lineage>
</organism>
<comment type="caution">
    <text evidence="2">The sequence shown here is derived from an EMBL/GenBank/DDBJ whole genome shotgun (WGS) entry which is preliminary data.</text>
</comment>
<protein>
    <recommendedName>
        <fullName evidence="1">Aminoglycoside phosphotransferase domain-containing protein</fullName>
    </recommendedName>
</protein>
<evidence type="ECO:0000313" key="3">
    <source>
        <dbReference type="Proteomes" id="UP000317722"/>
    </source>
</evidence>
<name>A0A502CTT0_9MICO</name>
<feature type="domain" description="Aminoglycoside phosphotransferase" evidence="1">
    <location>
        <begin position="123"/>
        <end position="276"/>
    </location>
</feature>
<evidence type="ECO:0000259" key="1">
    <source>
        <dbReference type="Pfam" id="PF01636"/>
    </source>
</evidence>
<dbReference type="Gene3D" id="3.90.1200.10">
    <property type="match status" value="1"/>
</dbReference>
<evidence type="ECO:0000313" key="2">
    <source>
        <dbReference type="EMBL" id="TPG16298.1"/>
    </source>
</evidence>
<dbReference type="Pfam" id="PF01636">
    <property type="entry name" value="APH"/>
    <property type="match status" value="1"/>
</dbReference>
<dbReference type="OrthoDB" id="3326868at2"/>
<sequence length="336" mass="36040">MVGPGWPCHGGVVAAGDVLRDVVERTVVSDHVGKSGAGLERVRLRDGRALVVKRVDPQHDVTLALTGGGPSKEYVLWRDGVLDRLPPGVGHAVVDGWVEGADTVLVLRDLGDRVLTWDDRLTADQAARVMTAVASLHRTFLGQAPSGLAPLDLVLTLFTPRRIREAAVEEVELLRLALRGWELFADAVPADIADPLLALLDDPTPLVIAMERAPTTLVHGDLATVNMALDDDLVLIDWAMATAGPGAVDIARFVAGCSSVVDATREDLIGWYRAAAGPACDDRTMHLGLLSAMVWLGWNKALDAVEHPDPATRAREKADLDWWVRATRTALESGAI</sequence>
<proteinExistence type="predicted"/>
<dbReference type="Proteomes" id="UP000317722">
    <property type="component" value="Unassembled WGS sequence"/>
</dbReference>
<dbReference type="InterPro" id="IPR002575">
    <property type="entry name" value="Aminoglycoside_PTrfase"/>
</dbReference>
<reference evidence="2 3" key="1">
    <citation type="journal article" date="2019" name="Environ. Microbiol.">
        <title>Species interactions and distinct microbial communities in high Arctic permafrost affected cryosols are associated with the CH4 and CO2 gas fluxes.</title>
        <authorList>
            <person name="Altshuler I."/>
            <person name="Hamel J."/>
            <person name="Turney S."/>
            <person name="Magnuson E."/>
            <person name="Levesque R."/>
            <person name="Greer C."/>
            <person name="Whyte L.G."/>
        </authorList>
    </citation>
    <scope>NUCLEOTIDE SEQUENCE [LARGE SCALE GENOMIC DNA]</scope>
    <source>
        <strain evidence="2 3">S9.3A</strain>
    </source>
</reference>
<keyword evidence="3" id="KW-1185">Reference proteome</keyword>
<accession>A0A502CTT0</accession>